<dbReference type="Gene3D" id="3.60.20.40">
    <property type="match status" value="1"/>
</dbReference>
<dbReference type="GO" id="GO:0002682">
    <property type="term" value="P:regulation of immune system process"/>
    <property type="evidence" value="ECO:0007669"/>
    <property type="project" value="TreeGrafter"/>
</dbReference>
<keyword evidence="5" id="KW-0808">Transferase</keyword>
<dbReference type="Gene3D" id="1.10.246.130">
    <property type="match status" value="1"/>
</dbReference>
<feature type="active site" description="Nucleophile" evidence="3">
    <location>
        <position position="386"/>
    </location>
</feature>
<dbReference type="InterPro" id="IPR043137">
    <property type="entry name" value="GGT_ssub_C"/>
</dbReference>
<dbReference type="InterPro" id="IPR000101">
    <property type="entry name" value="GGT_peptidase"/>
</dbReference>
<feature type="binding site" evidence="4">
    <location>
        <position position="479"/>
    </location>
    <ligand>
        <name>L-glutamate</name>
        <dbReference type="ChEBI" id="CHEBI:29985"/>
    </ligand>
</feature>
<dbReference type="EC" id="2.3.2.2" evidence="5"/>
<comment type="subcellular location">
    <subcellularLocation>
        <location evidence="5">Membrane</location>
        <topology evidence="5">Single-pass type II membrane protein</topology>
    </subcellularLocation>
</comment>
<gene>
    <name evidence="6" type="primary">LOC107550935</name>
</gene>
<dbReference type="GO" id="GO:0006751">
    <property type="term" value="P:glutathione catabolic process"/>
    <property type="evidence" value="ECO:0007669"/>
    <property type="project" value="UniProtKB-UniRule"/>
</dbReference>
<dbReference type="OMA" id="GFMLVHL"/>
<keyword evidence="5" id="KW-0472">Membrane</keyword>
<accession>A0A672TD25</accession>
<proteinExistence type="inferred from homology"/>
<dbReference type="NCBIfam" id="TIGR00066">
    <property type="entry name" value="g_glut_trans"/>
    <property type="match status" value="1"/>
</dbReference>
<dbReference type="SUPFAM" id="SSF56235">
    <property type="entry name" value="N-terminal nucleophile aminohydrolases (Ntn hydrolases)"/>
    <property type="match status" value="1"/>
</dbReference>
<dbReference type="PANTHER" id="PTHR11686">
    <property type="entry name" value="GAMMA GLUTAMYL TRANSPEPTIDASE"/>
    <property type="match status" value="1"/>
</dbReference>
<comment type="pathway">
    <text evidence="5">Sulfur metabolism; glutathione metabolism.</text>
</comment>
<reference evidence="6" key="2">
    <citation type="submission" date="2025-09" db="UniProtKB">
        <authorList>
            <consortium name="Ensembl"/>
        </authorList>
    </citation>
    <scope>IDENTIFICATION</scope>
</reference>
<dbReference type="InterPro" id="IPR029055">
    <property type="entry name" value="Ntn_hydrolases_N"/>
</dbReference>
<dbReference type="FunFam" id="3.60.20.40:FF:000009">
    <property type="entry name" value="Predicted protein"/>
    <property type="match status" value="1"/>
</dbReference>
<comment type="catalytic activity">
    <reaction evidence="5">
        <text>an N-terminal (5-L-glutamyl)-[peptide] + an alpha-amino acid = 5-L-glutamyl amino acid + an N-terminal L-alpha-aminoacyl-[peptide]</text>
        <dbReference type="Rhea" id="RHEA:23904"/>
        <dbReference type="Rhea" id="RHEA-COMP:9780"/>
        <dbReference type="Rhea" id="RHEA-COMP:9795"/>
        <dbReference type="ChEBI" id="CHEBI:77644"/>
        <dbReference type="ChEBI" id="CHEBI:78597"/>
        <dbReference type="ChEBI" id="CHEBI:78599"/>
        <dbReference type="ChEBI" id="CHEBI:78608"/>
        <dbReference type="EC" id="2.3.2.2"/>
    </reaction>
</comment>
<evidence type="ECO:0000313" key="6">
    <source>
        <dbReference type="Ensembl" id="ENSSGRP00000112945.1"/>
    </source>
</evidence>
<feature type="binding site" evidence="4">
    <location>
        <begin position="456"/>
        <end position="457"/>
    </location>
    <ligand>
        <name>L-glutamate</name>
        <dbReference type="ChEBI" id="CHEBI:29985"/>
    </ligand>
</feature>
<comment type="similarity">
    <text evidence="1">Belongs to the gamma-glutamyltransferase family.</text>
</comment>
<dbReference type="Ensembl" id="ENSSGRT00000119956.1">
    <property type="protein sequence ID" value="ENSSGRP00000112945.1"/>
    <property type="gene ID" value="ENSSGRG00000055510.1"/>
</dbReference>
<feature type="binding site" evidence="4">
    <location>
        <position position="110"/>
    </location>
    <ligand>
        <name>L-glutamate</name>
        <dbReference type="ChEBI" id="CHEBI:29985"/>
    </ligand>
</feature>
<dbReference type="PRINTS" id="PR01210">
    <property type="entry name" value="GGTRANSPTASE"/>
</dbReference>
<dbReference type="InParanoid" id="A0A672TD25"/>
<evidence type="ECO:0000256" key="4">
    <source>
        <dbReference type="PIRSR" id="PIRSR600101-2"/>
    </source>
</evidence>
<sequence length="591" mass="64629">MVKKSLVAGLVVLLVAAVGFFLGVYLGIGNKRLTVSSDHFYSKAAVAADAGKCSEVGRDILKRNGSAVDASIAALLCVGLFNAHSMGIGGGLFFSIYNASTGKVETIDARETAPMNASEDMFGNNTQLSRKGGLSIAIPGEIRGYEMAHKRHGRLPWRELFEPSIELARNGFPIGRALANAIAKNKDSILSDVTLCEVFCDTDKNLLKENDIIRFPKLADTYEKIAEDGPDVFYNGSMAQNIVDDVQAAGGIITLEDLMEYKPVLNETPLKLNVGEYTINVPDAPSSGPVLALILNIVDGFNFSDSSVSTAEKRTLTYHRIVEAFRFAYAKRSKLGDPRYRNITDLIHNMTSDYFADNIRSKITDDTTHPDSYYDPEYFVPDDHGTAHLSVIAEDGSAVAATSTINLYFGSKVMSRSTGIIFNDEMDDFSSPYITNGFGVPPSPNNFIQPGKRPLSSMCPTIIFDKHHRVKMVVGASGGTKITTATALVTTNTKQHFINTHWMHMVILNSLFFNYDLKKAVTEPRVHNQLNPNMTVVEQDFEQSVLDGLAQKNHVTELQRTPGAIVQAIVRQGDKLCAESDPRKGGYPAGY</sequence>
<keyword evidence="5" id="KW-0012">Acyltransferase</keyword>
<dbReference type="UniPathway" id="UPA00204"/>
<dbReference type="PROSITE" id="PS00462">
    <property type="entry name" value="G_GLU_TRANSPEPTIDASE"/>
    <property type="match status" value="1"/>
</dbReference>
<feature type="binding site" evidence="4">
    <location>
        <position position="428"/>
    </location>
    <ligand>
        <name>L-glutamate</name>
        <dbReference type="ChEBI" id="CHEBI:29985"/>
    </ligand>
</feature>
<keyword evidence="5" id="KW-1133">Transmembrane helix</keyword>
<feature type="transmembrane region" description="Helical" evidence="5">
    <location>
        <begin position="6"/>
        <end position="28"/>
    </location>
</feature>
<evidence type="ECO:0000313" key="7">
    <source>
        <dbReference type="Proteomes" id="UP000472262"/>
    </source>
</evidence>
<name>A0A672TD25_SINGR</name>
<evidence type="ECO:0000256" key="1">
    <source>
        <dbReference type="ARBA" id="ARBA00009381"/>
    </source>
</evidence>
<evidence type="ECO:0000256" key="3">
    <source>
        <dbReference type="PIRSR" id="PIRSR600101-1"/>
    </source>
</evidence>
<protein>
    <recommendedName>
        <fullName evidence="5">Glutathione hydrolase</fullName>
        <ecNumber evidence="5">2.3.2.2</ecNumber>
        <ecNumber evidence="5">3.4.19.13</ecNumber>
    </recommendedName>
    <alternativeName>
        <fullName evidence="5">Gamma-glutamyltransferase</fullName>
    </alternativeName>
    <alternativeName>
        <fullName evidence="5">Gamma-glutamyltranspeptidase</fullName>
    </alternativeName>
</protein>
<feature type="binding site" evidence="4">
    <location>
        <begin position="404"/>
        <end position="406"/>
    </location>
    <ligand>
        <name>L-glutamate</name>
        <dbReference type="ChEBI" id="CHEBI:29985"/>
    </ligand>
</feature>
<dbReference type="Pfam" id="PF01019">
    <property type="entry name" value="G_glu_transpept"/>
    <property type="match status" value="1"/>
</dbReference>
<dbReference type="Proteomes" id="UP000472262">
    <property type="component" value="Unassembled WGS sequence"/>
</dbReference>
<dbReference type="GO" id="GO:0005886">
    <property type="term" value="C:plasma membrane"/>
    <property type="evidence" value="ECO:0007669"/>
    <property type="project" value="TreeGrafter"/>
</dbReference>
<dbReference type="InterPro" id="IPR055262">
    <property type="entry name" value="GGT_CS"/>
</dbReference>
<comment type="catalytic activity">
    <reaction evidence="5">
        <text>an S-substituted glutathione + H2O = an S-substituted L-cysteinylglycine + L-glutamate</text>
        <dbReference type="Rhea" id="RHEA:59468"/>
        <dbReference type="ChEBI" id="CHEBI:15377"/>
        <dbReference type="ChEBI" id="CHEBI:29985"/>
        <dbReference type="ChEBI" id="CHEBI:90779"/>
        <dbReference type="ChEBI" id="CHEBI:143103"/>
        <dbReference type="EC" id="3.4.19.13"/>
    </reaction>
</comment>
<comment type="function">
    <text evidence="5">Cleaves the gamma-glutamyl peptide bond of glutathione and glutathione conjugates.</text>
</comment>
<comment type="catalytic activity">
    <reaction evidence="5">
        <text>glutathione + H2O = L-cysteinylglycine + L-glutamate</text>
        <dbReference type="Rhea" id="RHEA:28807"/>
        <dbReference type="ChEBI" id="CHEBI:15377"/>
        <dbReference type="ChEBI" id="CHEBI:29985"/>
        <dbReference type="ChEBI" id="CHEBI:57925"/>
        <dbReference type="ChEBI" id="CHEBI:61694"/>
        <dbReference type="EC" id="3.4.19.13"/>
    </reaction>
</comment>
<keyword evidence="2" id="KW-0325">Glycoprotein</keyword>
<keyword evidence="5" id="KW-0812">Transmembrane</keyword>
<keyword evidence="7" id="KW-1185">Reference proteome</keyword>
<dbReference type="EC" id="3.4.19.13" evidence="5"/>
<dbReference type="InterPro" id="IPR043138">
    <property type="entry name" value="GGT_lsub"/>
</dbReference>
<dbReference type="GO" id="GO:0050727">
    <property type="term" value="P:regulation of inflammatory response"/>
    <property type="evidence" value="ECO:0007669"/>
    <property type="project" value="TreeGrafter"/>
</dbReference>
<dbReference type="GO" id="GO:0103068">
    <property type="term" value="F:leukotriene C4 gamma-glutamyl transferase activity"/>
    <property type="evidence" value="ECO:0007669"/>
    <property type="project" value="UniProtKB-EC"/>
</dbReference>
<dbReference type="AlphaFoldDB" id="A0A672TD25"/>
<keyword evidence="5" id="KW-0378">Hydrolase</keyword>
<evidence type="ECO:0000256" key="5">
    <source>
        <dbReference type="RuleBase" id="RU368068"/>
    </source>
</evidence>
<dbReference type="GO" id="GO:0031179">
    <property type="term" value="P:peptide modification"/>
    <property type="evidence" value="ECO:0007669"/>
    <property type="project" value="TreeGrafter"/>
</dbReference>
<organism evidence="6 7">
    <name type="scientific">Sinocyclocheilus grahami</name>
    <name type="common">Dianchi golden-line fish</name>
    <name type="synonym">Barbus grahami</name>
    <dbReference type="NCBI Taxonomy" id="75366"/>
    <lineage>
        <taxon>Eukaryota</taxon>
        <taxon>Metazoa</taxon>
        <taxon>Chordata</taxon>
        <taxon>Craniata</taxon>
        <taxon>Vertebrata</taxon>
        <taxon>Euteleostomi</taxon>
        <taxon>Actinopterygii</taxon>
        <taxon>Neopterygii</taxon>
        <taxon>Teleostei</taxon>
        <taxon>Ostariophysi</taxon>
        <taxon>Cypriniformes</taxon>
        <taxon>Cyprinidae</taxon>
        <taxon>Cyprininae</taxon>
        <taxon>Sinocyclocheilus</taxon>
    </lineage>
</organism>
<dbReference type="GO" id="GO:0036374">
    <property type="term" value="F:glutathione hydrolase activity"/>
    <property type="evidence" value="ECO:0007669"/>
    <property type="project" value="UniProtKB-UniRule"/>
</dbReference>
<dbReference type="FunFam" id="1.10.246.130:FF:000002">
    <property type="entry name" value="glutathione hydrolase 1 proenzyme"/>
    <property type="match status" value="1"/>
</dbReference>
<reference evidence="6" key="1">
    <citation type="submission" date="2025-08" db="UniProtKB">
        <authorList>
            <consortium name="Ensembl"/>
        </authorList>
    </citation>
    <scope>IDENTIFICATION</scope>
</reference>
<dbReference type="PANTHER" id="PTHR11686:SF56">
    <property type="entry name" value="GLUTATHIONE HYDROLASE 1 PROENZYME-RELATED"/>
    <property type="match status" value="1"/>
</dbReference>
<evidence type="ECO:0000256" key="2">
    <source>
        <dbReference type="ARBA" id="ARBA00023180"/>
    </source>
</evidence>